<dbReference type="InterPro" id="IPR039425">
    <property type="entry name" value="RNA_pol_sigma-70-like"/>
</dbReference>
<evidence type="ECO:0000313" key="8">
    <source>
        <dbReference type="Proteomes" id="UP000077177"/>
    </source>
</evidence>
<organism evidence="7 8">
    <name type="scientific">Flavisolibacter tropicus</name>
    <dbReference type="NCBI Taxonomy" id="1492898"/>
    <lineage>
        <taxon>Bacteria</taxon>
        <taxon>Pseudomonadati</taxon>
        <taxon>Bacteroidota</taxon>
        <taxon>Chitinophagia</taxon>
        <taxon>Chitinophagales</taxon>
        <taxon>Chitinophagaceae</taxon>
        <taxon>Flavisolibacter</taxon>
    </lineage>
</organism>
<feature type="domain" description="RNA polymerase sigma-70 region 2" evidence="5">
    <location>
        <begin position="21"/>
        <end position="87"/>
    </location>
</feature>
<evidence type="ECO:0000259" key="6">
    <source>
        <dbReference type="Pfam" id="PF08281"/>
    </source>
</evidence>
<dbReference type="InterPro" id="IPR007627">
    <property type="entry name" value="RNA_pol_sigma70_r2"/>
</dbReference>
<dbReference type="PANTHER" id="PTHR43133">
    <property type="entry name" value="RNA POLYMERASE ECF-TYPE SIGMA FACTO"/>
    <property type="match status" value="1"/>
</dbReference>
<dbReference type="Pfam" id="PF04542">
    <property type="entry name" value="Sigma70_r2"/>
    <property type="match status" value="1"/>
</dbReference>
<name>A0A172TXQ6_9BACT</name>
<keyword evidence="4" id="KW-0804">Transcription</keyword>
<dbReference type="PATRIC" id="fig|1492898.3.peg.3620"/>
<evidence type="ECO:0000313" key="7">
    <source>
        <dbReference type="EMBL" id="ANE51875.1"/>
    </source>
</evidence>
<dbReference type="AlphaFoldDB" id="A0A172TXQ6"/>
<dbReference type="InterPro" id="IPR013249">
    <property type="entry name" value="RNA_pol_sigma70_r4_t2"/>
</dbReference>
<gene>
    <name evidence="7" type="ORF">SY85_16630</name>
</gene>
<dbReference type="InterPro" id="IPR013325">
    <property type="entry name" value="RNA_pol_sigma_r2"/>
</dbReference>
<evidence type="ECO:0000256" key="2">
    <source>
        <dbReference type="ARBA" id="ARBA00023015"/>
    </source>
</evidence>
<reference evidence="7 8" key="2">
    <citation type="journal article" date="2016" name="Int. J. Syst. Evol. Microbiol.">
        <title>Flavisolibacter tropicus sp. nov., isolated from tropical soil.</title>
        <authorList>
            <person name="Lee J.J."/>
            <person name="Kang M.S."/>
            <person name="Kim G.S."/>
            <person name="Lee C.S."/>
            <person name="Lim S."/>
            <person name="Lee J."/>
            <person name="Roh S.H."/>
            <person name="Kang H."/>
            <person name="Ha J.M."/>
            <person name="Bae S."/>
            <person name="Jung H.Y."/>
            <person name="Kim M.K."/>
        </authorList>
    </citation>
    <scope>NUCLEOTIDE SEQUENCE [LARGE SCALE GENOMIC DNA]</scope>
    <source>
        <strain evidence="7 8">LCS9</strain>
    </source>
</reference>
<keyword evidence="2" id="KW-0805">Transcription regulation</keyword>
<dbReference type="KEGG" id="fla:SY85_16630"/>
<protein>
    <submittedName>
        <fullName evidence="7">Uncharacterized protein</fullName>
    </submittedName>
</protein>
<dbReference type="SUPFAM" id="SSF88946">
    <property type="entry name" value="Sigma2 domain of RNA polymerase sigma factors"/>
    <property type="match status" value="1"/>
</dbReference>
<evidence type="ECO:0000256" key="3">
    <source>
        <dbReference type="ARBA" id="ARBA00023082"/>
    </source>
</evidence>
<dbReference type="STRING" id="1492898.SY85_16630"/>
<evidence type="ECO:0000256" key="1">
    <source>
        <dbReference type="ARBA" id="ARBA00010641"/>
    </source>
</evidence>
<feature type="domain" description="RNA polymerase sigma factor 70 region 4 type 2" evidence="6">
    <location>
        <begin position="120"/>
        <end position="171"/>
    </location>
</feature>
<dbReference type="Gene3D" id="1.10.10.10">
    <property type="entry name" value="Winged helix-like DNA-binding domain superfamily/Winged helix DNA-binding domain"/>
    <property type="match status" value="1"/>
</dbReference>
<dbReference type="SUPFAM" id="SSF88659">
    <property type="entry name" value="Sigma3 and sigma4 domains of RNA polymerase sigma factors"/>
    <property type="match status" value="1"/>
</dbReference>
<dbReference type="GO" id="GO:0016987">
    <property type="term" value="F:sigma factor activity"/>
    <property type="evidence" value="ECO:0007669"/>
    <property type="project" value="UniProtKB-KW"/>
</dbReference>
<dbReference type="OrthoDB" id="941544at2"/>
<dbReference type="InterPro" id="IPR013324">
    <property type="entry name" value="RNA_pol_sigma_r3/r4-like"/>
</dbReference>
<dbReference type="EMBL" id="CP011390">
    <property type="protein sequence ID" value="ANE51875.1"/>
    <property type="molecule type" value="Genomic_DNA"/>
</dbReference>
<dbReference type="Pfam" id="PF08281">
    <property type="entry name" value="Sigma70_r4_2"/>
    <property type="match status" value="1"/>
</dbReference>
<proteinExistence type="inferred from homology"/>
<sequence>MCEEALIKGCIQQDKRCQESLYKQYYADMLRVCLRYAKSQEEALDILNRGFLKVFTHIATYKQSGALGAWIRRIMVNTSIDYYRGKSALENVVPLNKDAADDLQQAFIQPEIYARFSSNDILLLLQSLPTNYRLVFSLYAVEGYSYGEIANLMNLKETTCRWYLMEARKLLQQRMKQLLLLTPQTNSYDQAAAS</sequence>
<dbReference type="InterPro" id="IPR014284">
    <property type="entry name" value="RNA_pol_sigma-70_dom"/>
</dbReference>
<accession>A0A172TXQ6</accession>
<dbReference type="GO" id="GO:0003677">
    <property type="term" value="F:DNA binding"/>
    <property type="evidence" value="ECO:0007669"/>
    <property type="project" value="InterPro"/>
</dbReference>
<keyword evidence="3" id="KW-0731">Sigma factor</keyword>
<evidence type="ECO:0000256" key="4">
    <source>
        <dbReference type="ARBA" id="ARBA00023163"/>
    </source>
</evidence>
<dbReference type="InterPro" id="IPR036388">
    <property type="entry name" value="WH-like_DNA-bd_sf"/>
</dbReference>
<reference evidence="8" key="1">
    <citation type="submission" date="2015-01" db="EMBL/GenBank/DDBJ databases">
        <title>Flavisolibacter sp./LCS9/ whole genome sequencing.</title>
        <authorList>
            <person name="Kim M.K."/>
            <person name="Srinivasan S."/>
            <person name="Lee J.-J."/>
        </authorList>
    </citation>
    <scope>NUCLEOTIDE SEQUENCE [LARGE SCALE GENOMIC DNA]</scope>
    <source>
        <strain evidence="8">LCS9</strain>
    </source>
</reference>
<dbReference type="GO" id="GO:0006352">
    <property type="term" value="P:DNA-templated transcription initiation"/>
    <property type="evidence" value="ECO:0007669"/>
    <property type="project" value="InterPro"/>
</dbReference>
<evidence type="ECO:0000259" key="5">
    <source>
        <dbReference type="Pfam" id="PF04542"/>
    </source>
</evidence>
<dbReference type="Proteomes" id="UP000077177">
    <property type="component" value="Chromosome"/>
</dbReference>
<dbReference type="Gene3D" id="1.10.1740.10">
    <property type="match status" value="1"/>
</dbReference>
<dbReference type="RefSeq" id="WP_066406011.1">
    <property type="nucleotide sequence ID" value="NZ_CP011390.1"/>
</dbReference>
<dbReference type="PANTHER" id="PTHR43133:SF46">
    <property type="entry name" value="RNA POLYMERASE SIGMA-70 FACTOR ECF SUBFAMILY"/>
    <property type="match status" value="1"/>
</dbReference>
<dbReference type="NCBIfam" id="TIGR02937">
    <property type="entry name" value="sigma70-ECF"/>
    <property type="match status" value="1"/>
</dbReference>
<comment type="similarity">
    <text evidence="1">Belongs to the sigma-70 factor family. ECF subfamily.</text>
</comment>
<keyword evidence="8" id="KW-1185">Reference proteome</keyword>